<evidence type="ECO:0000259" key="8">
    <source>
        <dbReference type="Pfam" id="PF13720"/>
    </source>
</evidence>
<evidence type="ECO:0000313" key="10">
    <source>
        <dbReference type="Proteomes" id="UP000570514"/>
    </source>
</evidence>
<reference evidence="9 10" key="1">
    <citation type="submission" date="2020-03" db="EMBL/GenBank/DDBJ databases">
        <title>Genomic Encyclopedia of Type Strains, Phase IV (KMG-IV): sequencing the most valuable type-strain genomes for metagenomic binning, comparative biology and taxonomic classification.</title>
        <authorList>
            <person name="Goeker M."/>
        </authorList>
    </citation>
    <scope>NUCLEOTIDE SEQUENCE [LARGE SCALE GENOMIC DNA]</scope>
    <source>
        <strain evidence="9 10">DSM 19867</strain>
    </source>
</reference>
<keyword evidence="2" id="KW-0444">Lipid biosynthesis</keyword>
<gene>
    <name evidence="9" type="ORF">FHS83_002914</name>
</gene>
<dbReference type="InterPro" id="IPR037157">
    <property type="entry name" value="Acetyltransf_C_sf"/>
</dbReference>
<dbReference type="EMBL" id="JAASRM010000001">
    <property type="protein sequence ID" value="NIK89596.1"/>
    <property type="molecule type" value="Genomic_DNA"/>
</dbReference>
<organism evidence="9 10">
    <name type="scientific">Rhizomicrobium palustre</name>
    <dbReference type="NCBI Taxonomy" id="189966"/>
    <lineage>
        <taxon>Bacteria</taxon>
        <taxon>Pseudomonadati</taxon>
        <taxon>Pseudomonadota</taxon>
        <taxon>Alphaproteobacteria</taxon>
        <taxon>Micropepsales</taxon>
        <taxon>Micropepsaceae</taxon>
        <taxon>Rhizomicrobium</taxon>
    </lineage>
</organism>
<dbReference type="Proteomes" id="UP000570514">
    <property type="component" value="Unassembled WGS sequence"/>
</dbReference>
<keyword evidence="1" id="KW-0963">Cytoplasm</keyword>
<evidence type="ECO:0000256" key="3">
    <source>
        <dbReference type="ARBA" id="ARBA00022556"/>
    </source>
</evidence>
<dbReference type="InterPro" id="IPR029098">
    <property type="entry name" value="Acetyltransf_C"/>
</dbReference>
<evidence type="ECO:0000256" key="2">
    <source>
        <dbReference type="ARBA" id="ARBA00022516"/>
    </source>
</evidence>
<evidence type="ECO:0000256" key="6">
    <source>
        <dbReference type="ARBA" id="ARBA00023098"/>
    </source>
</evidence>
<evidence type="ECO:0000256" key="4">
    <source>
        <dbReference type="ARBA" id="ARBA00022679"/>
    </source>
</evidence>
<dbReference type="GO" id="GO:0008780">
    <property type="term" value="F:acyl-[acyl-carrier-protein]-UDP-N-acetylglucosamine O-acyltransferase activity"/>
    <property type="evidence" value="ECO:0007669"/>
    <property type="project" value="UniProtKB-EC"/>
</dbReference>
<protein>
    <submittedName>
        <fullName evidence="9">UDP-N-acetylglucosamine acyltransferase</fullName>
        <ecNumber evidence="9">2.3.1.129</ecNumber>
    </submittedName>
</protein>
<keyword evidence="4 9" id="KW-0808">Transferase</keyword>
<feature type="domain" description="UDP N-acetylglucosamine O-acyltransferase C-terminal" evidence="8">
    <location>
        <begin position="175"/>
        <end position="256"/>
    </location>
</feature>
<name>A0A846N1I3_9PROT</name>
<dbReference type="InterPro" id="IPR011004">
    <property type="entry name" value="Trimer_LpxA-like_sf"/>
</dbReference>
<comment type="caution">
    <text evidence="9">The sequence shown here is derived from an EMBL/GenBank/DDBJ whole genome shotgun (WGS) entry which is preliminary data.</text>
</comment>
<dbReference type="PIRSF" id="PIRSF000456">
    <property type="entry name" value="UDP-GlcNAc_acltr"/>
    <property type="match status" value="1"/>
</dbReference>
<dbReference type="PANTHER" id="PTHR43480">
    <property type="entry name" value="ACYL-[ACYL-CARRIER-PROTEIN]--UDP-N-ACETYLGLUCOSAMINE O-ACYLTRANSFERASE"/>
    <property type="match status" value="1"/>
</dbReference>
<dbReference type="SUPFAM" id="SSF51161">
    <property type="entry name" value="Trimeric LpxA-like enzymes"/>
    <property type="match status" value="1"/>
</dbReference>
<dbReference type="CDD" id="cd03351">
    <property type="entry name" value="LbH_UDP-GlcNAc_AT"/>
    <property type="match status" value="1"/>
</dbReference>
<dbReference type="NCBIfam" id="NF003657">
    <property type="entry name" value="PRK05289.1"/>
    <property type="match status" value="1"/>
</dbReference>
<evidence type="ECO:0000256" key="5">
    <source>
        <dbReference type="ARBA" id="ARBA00022737"/>
    </source>
</evidence>
<dbReference type="EC" id="2.3.1.129" evidence="9"/>
<keyword evidence="5" id="KW-0677">Repeat</keyword>
<dbReference type="NCBIfam" id="TIGR01852">
    <property type="entry name" value="lipid_A_lpxA"/>
    <property type="match status" value="1"/>
</dbReference>
<dbReference type="Gene3D" id="2.160.10.10">
    <property type="entry name" value="Hexapeptide repeat proteins"/>
    <property type="match status" value="1"/>
</dbReference>
<keyword evidence="3" id="KW-0441">Lipid A biosynthesis</keyword>
<dbReference type="InterPro" id="IPR010137">
    <property type="entry name" value="Lipid_A_LpxA"/>
</dbReference>
<dbReference type="PANTHER" id="PTHR43480:SF1">
    <property type="entry name" value="ACYL-[ACYL-CARRIER-PROTEIN]--UDP-N-ACETYLGLUCOSAMINE O-ACYLTRANSFERASE, MITOCHONDRIAL-RELATED"/>
    <property type="match status" value="1"/>
</dbReference>
<evidence type="ECO:0000313" key="9">
    <source>
        <dbReference type="EMBL" id="NIK89596.1"/>
    </source>
</evidence>
<dbReference type="InterPro" id="IPR018357">
    <property type="entry name" value="Hexapep_transf_CS"/>
</dbReference>
<dbReference type="AlphaFoldDB" id="A0A846N1I3"/>
<proteinExistence type="predicted"/>
<dbReference type="GO" id="GO:0009245">
    <property type="term" value="P:lipid A biosynthetic process"/>
    <property type="evidence" value="ECO:0007669"/>
    <property type="project" value="UniProtKB-KW"/>
</dbReference>
<dbReference type="RefSeq" id="WP_167083670.1">
    <property type="nucleotide sequence ID" value="NZ_BAAADC010000001.1"/>
</dbReference>
<dbReference type="InterPro" id="IPR001451">
    <property type="entry name" value="Hexapep"/>
</dbReference>
<evidence type="ECO:0000256" key="7">
    <source>
        <dbReference type="ARBA" id="ARBA00023315"/>
    </source>
</evidence>
<keyword evidence="6" id="KW-0443">Lipid metabolism</keyword>
<keyword evidence="10" id="KW-1185">Reference proteome</keyword>
<sequence>MAVHPTAIVEDGAVLGAGVEIGPFSIVGKDVRLGDGVRLLSHVVIGGITTIGARTVVHPHAVLGGESQIRGHNPAGTELSIGEDCIIREAVTISLGSPKSHNITRVGSRNYLMAYSHIGHDCIVGNDCTFANGAQLGGHVTIGDSVVLGGLCTVQQFGRIGRGAMLGGMAGANLDVIPFGIAFGSHAFHAGLNIVGLKRRGVSRPAIHALRHTYKAVLVSDEGTLAERVAFARQEWGSHPEVAEVLDFIAAPAKRKIAPARRHGEDADEA</sequence>
<dbReference type="Pfam" id="PF13720">
    <property type="entry name" value="Acetyltransf_11"/>
    <property type="match status" value="1"/>
</dbReference>
<dbReference type="GO" id="GO:0016020">
    <property type="term" value="C:membrane"/>
    <property type="evidence" value="ECO:0007669"/>
    <property type="project" value="GOC"/>
</dbReference>
<dbReference type="PROSITE" id="PS00101">
    <property type="entry name" value="HEXAPEP_TRANSFERASES"/>
    <property type="match status" value="1"/>
</dbReference>
<accession>A0A846N1I3</accession>
<evidence type="ECO:0000256" key="1">
    <source>
        <dbReference type="ARBA" id="ARBA00022490"/>
    </source>
</evidence>
<dbReference type="Gene3D" id="1.20.1180.10">
    <property type="entry name" value="Udp N-acetylglucosamine O-acyltransferase, C-terminal domain"/>
    <property type="match status" value="1"/>
</dbReference>
<keyword evidence="7 9" id="KW-0012">Acyltransferase</keyword>
<dbReference type="Pfam" id="PF00132">
    <property type="entry name" value="Hexapep"/>
    <property type="match status" value="2"/>
</dbReference>